<feature type="transmembrane region" description="Helical" evidence="9">
    <location>
        <begin position="6"/>
        <end position="34"/>
    </location>
</feature>
<keyword evidence="9" id="KW-0812">Transmembrane</keyword>
<dbReference type="InterPro" id="IPR047146">
    <property type="entry name" value="Cyt_P450_E_CYP52_fungi"/>
</dbReference>
<keyword evidence="7 8" id="KW-0349">Heme</keyword>
<keyword evidence="4 8" id="KW-0560">Oxidoreductase</keyword>
<feature type="binding site" description="axial binding residue" evidence="7">
    <location>
        <position position="539"/>
    </location>
    <ligand>
        <name>heme</name>
        <dbReference type="ChEBI" id="CHEBI:30413"/>
    </ligand>
    <ligandPart>
        <name>Fe</name>
        <dbReference type="ChEBI" id="CHEBI:18248"/>
    </ligandPart>
</feature>
<dbReference type="Gene3D" id="1.10.630.10">
    <property type="entry name" value="Cytochrome P450"/>
    <property type="match status" value="2"/>
</dbReference>
<accession>A0AAW0R8D7</accession>
<dbReference type="GO" id="GO:0016705">
    <property type="term" value="F:oxidoreductase activity, acting on paired donors, with incorporation or reduction of molecular oxygen"/>
    <property type="evidence" value="ECO:0007669"/>
    <property type="project" value="InterPro"/>
</dbReference>
<evidence type="ECO:0000313" key="10">
    <source>
        <dbReference type="EMBL" id="KAK8130134.1"/>
    </source>
</evidence>
<dbReference type="GO" id="GO:0020037">
    <property type="term" value="F:heme binding"/>
    <property type="evidence" value="ECO:0007669"/>
    <property type="project" value="InterPro"/>
</dbReference>
<dbReference type="Proteomes" id="UP001392437">
    <property type="component" value="Unassembled WGS sequence"/>
</dbReference>
<comment type="similarity">
    <text evidence="2 8">Belongs to the cytochrome P450 family.</text>
</comment>
<dbReference type="InterPro" id="IPR001128">
    <property type="entry name" value="Cyt_P450"/>
</dbReference>
<evidence type="ECO:0000256" key="1">
    <source>
        <dbReference type="ARBA" id="ARBA00001971"/>
    </source>
</evidence>
<dbReference type="PANTHER" id="PTHR24287">
    <property type="entry name" value="P450, PUTATIVE (EUROFUNG)-RELATED"/>
    <property type="match status" value="1"/>
</dbReference>
<dbReference type="PRINTS" id="PR00463">
    <property type="entry name" value="EP450I"/>
</dbReference>
<dbReference type="InterPro" id="IPR017972">
    <property type="entry name" value="Cyt_P450_CS"/>
</dbReference>
<evidence type="ECO:0000256" key="9">
    <source>
        <dbReference type="SAM" id="Phobius"/>
    </source>
</evidence>
<gene>
    <name evidence="10" type="ORF">PG999_002514</name>
</gene>
<evidence type="ECO:0000256" key="2">
    <source>
        <dbReference type="ARBA" id="ARBA00010617"/>
    </source>
</evidence>
<name>A0AAW0R8D7_9PEZI</name>
<dbReference type="InterPro" id="IPR002401">
    <property type="entry name" value="Cyt_P450_E_grp-I"/>
</dbReference>
<organism evidence="10 11">
    <name type="scientific">Apiospora kogelbergensis</name>
    <dbReference type="NCBI Taxonomy" id="1337665"/>
    <lineage>
        <taxon>Eukaryota</taxon>
        <taxon>Fungi</taxon>
        <taxon>Dikarya</taxon>
        <taxon>Ascomycota</taxon>
        <taxon>Pezizomycotina</taxon>
        <taxon>Sordariomycetes</taxon>
        <taxon>Xylariomycetidae</taxon>
        <taxon>Amphisphaeriales</taxon>
        <taxon>Apiosporaceae</taxon>
        <taxon>Apiospora</taxon>
    </lineage>
</organism>
<dbReference type="InterPro" id="IPR036396">
    <property type="entry name" value="Cyt_P450_sf"/>
</dbReference>
<feature type="non-terminal residue" evidence="10">
    <location>
        <position position="1"/>
    </location>
</feature>
<keyword evidence="9" id="KW-0472">Membrane</keyword>
<keyword evidence="3 7" id="KW-0479">Metal-binding</keyword>
<evidence type="ECO:0000313" key="11">
    <source>
        <dbReference type="Proteomes" id="UP001392437"/>
    </source>
</evidence>
<dbReference type="GO" id="GO:0004497">
    <property type="term" value="F:monooxygenase activity"/>
    <property type="evidence" value="ECO:0007669"/>
    <property type="project" value="UniProtKB-KW"/>
</dbReference>
<evidence type="ECO:0000256" key="6">
    <source>
        <dbReference type="ARBA" id="ARBA00023033"/>
    </source>
</evidence>
<evidence type="ECO:0000256" key="7">
    <source>
        <dbReference type="PIRSR" id="PIRSR602401-1"/>
    </source>
</evidence>
<dbReference type="AlphaFoldDB" id="A0AAW0R8D7"/>
<dbReference type="EMBL" id="JAQQWP010000002">
    <property type="protein sequence ID" value="KAK8130134.1"/>
    <property type="molecule type" value="Genomic_DNA"/>
</dbReference>
<evidence type="ECO:0000256" key="3">
    <source>
        <dbReference type="ARBA" id="ARBA00022723"/>
    </source>
</evidence>
<dbReference type="PROSITE" id="PS00086">
    <property type="entry name" value="CYTOCHROME_P450"/>
    <property type="match status" value="1"/>
</dbReference>
<keyword evidence="6 8" id="KW-0503">Monooxygenase</keyword>
<keyword evidence="5 7" id="KW-0408">Iron</keyword>
<dbReference type="PANTHER" id="PTHR24287:SF5">
    <property type="entry name" value="P450, PUTATIVE (EUROFUNG)-RELATED"/>
    <property type="match status" value="1"/>
</dbReference>
<protein>
    <submittedName>
        <fullName evidence="10">Cytochrome P450 alkane hydroxylase</fullName>
    </submittedName>
</protein>
<proteinExistence type="inferred from homology"/>
<comment type="caution">
    <text evidence="10">The sequence shown here is derived from an EMBL/GenBank/DDBJ whole genome shotgun (WGS) entry which is preliminary data.</text>
</comment>
<evidence type="ECO:0000256" key="8">
    <source>
        <dbReference type="RuleBase" id="RU000461"/>
    </source>
</evidence>
<comment type="cofactor">
    <cofactor evidence="1 7">
        <name>heme</name>
        <dbReference type="ChEBI" id="CHEBI:30413"/>
    </cofactor>
</comment>
<evidence type="ECO:0000256" key="4">
    <source>
        <dbReference type="ARBA" id="ARBA00023002"/>
    </source>
</evidence>
<dbReference type="Pfam" id="PF00067">
    <property type="entry name" value="p450"/>
    <property type="match status" value="3"/>
</dbReference>
<dbReference type="PRINTS" id="PR00385">
    <property type="entry name" value="P450"/>
</dbReference>
<dbReference type="SUPFAM" id="SSF48264">
    <property type="entry name" value="Cytochrome P450"/>
    <property type="match status" value="2"/>
</dbReference>
<keyword evidence="11" id="KW-1185">Reference proteome</keyword>
<dbReference type="GO" id="GO:0005506">
    <property type="term" value="F:iron ion binding"/>
    <property type="evidence" value="ECO:0007669"/>
    <property type="project" value="InterPro"/>
</dbReference>
<dbReference type="CDD" id="cd11063">
    <property type="entry name" value="CYP52"/>
    <property type="match status" value="1"/>
</dbReference>
<evidence type="ECO:0000256" key="5">
    <source>
        <dbReference type="ARBA" id="ARBA00023004"/>
    </source>
</evidence>
<sequence>SSMFSFIISWLNAATLGCWLASTTALLMIGYTCIRVQRILRIRQLGGVRAFNVTPNPASTSVWRFFGGVNQAQGEDMLSGFFTEYFNKAPSGNQDVFEFEIPLLTRAIVTRDPDHIKTILTTKFAEFGKGPNFHELWKPFLGDGIFSTDGKLWHGSRALIRPMFLKDRVSDLAKFERGVQAFMAQLPSSGQTVELMSLLYRATLDTTTEFLLGRSAGSLENPEVAFIKAFDEVQKTQMRIAMMKLASPFHVLVDKKEYYRGIKTLESFIMPFVEKTLTLSTEELEEIGKSDQDFTFLHGLANFTRDPKVIRDQIMAVLLAGRDTTAATLSWAFCTFTPFPYKPRLMLATTYDLSPSWISTYAQGFRHTDELAAYPEKWARLREEVLSTVGSHKAPTYDDLKGLRYLRYTLNETLRLYPAVPYNVRTALQHQITQTTMVLLLLRATSNASSHTSPFDVLTNAHSLNKDTTLPGGPGRSDIAVLKGDTVSYSPYIMQRRRDLYPPVTAEFADPSTFSPERWYSWQPRSWEFIPFNGGPRICVGQNFAMTEMAYFMVRILQRYERLEYRGDWEAQLHKADIVARPSLGVPVALFSAGE</sequence>
<keyword evidence="9" id="KW-1133">Transmembrane helix</keyword>
<reference evidence="10 11" key="1">
    <citation type="submission" date="2023-01" db="EMBL/GenBank/DDBJ databases">
        <title>Analysis of 21 Apiospora genomes using comparative genomics revels a genus with tremendous synthesis potential of carbohydrate active enzymes and secondary metabolites.</title>
        <authorList>
            <person name="Sorensen T."/>
        </authorList>
    </citation>
    <scope>NUCLEOTIDE SEQUENCE [LARGE SCALE GENOMIC DNA]</scope>
    <source>
        <strain evidence="10 11">CBS 117206</strain>
    </source>
</reference>